<dbReference type="Proteomes" id="UP000015350">
    <property type="component" value="Unassembled WGS sequence"/>
</dbReference>
<dbReference type="InterPro" id="IPR036388">
    <property type="entry name" value="WH-like_DNA-bd_sf"/>
</dbReference>
<dbReference type="AlphaFoldDB" id="S9TE30"/>
<evidence type="ECO:0000313" key="1">
    <source>
        <dbReference type="EMBL" id="EPY00496.1"/>
    </source>
</evidence>
<name>S9TE30_MAGFU</name>
<evidence type="ECO:0000313" key="2">
    <source>
        <dbReference type="Proteomes" id="UP000015350"/>
    </source>
</evidence>
<dbReference type="PATRIC" id="fig|1316936.3.peg.3154"/>
<dbReference type="STRING" id="1316936.K678_15851"/>
<reference evidence="1 2" key="1">
    <citation type="submission" date="2013-04" db="EMBL/GenBank/DDBJ databases">
        <authorList>
            <person name="Kuznetsov B."/>
            <person name="Ivanovsky R."/>
        </authorList>
    </citation>
    <scope>NUCLEOTIDE SEQUENCE [LARGE SCALE GENOMIC DNA]</scope>
    <source>
        <strain evidence="1 2">MGU-K5</strain>
    </source>
</reference>
<dbReference type="eggNOG" id="ENOG5033XVG">
    <property type="taxonomic scope" value="Bacteria"/>
</dbReference>
<dbReference type="RefSeq" id="WP_021133454.1">
    <property type="nucleotide sequence ID" value="NZ_AQPH01000088.1"/>
</dbReference>
<sequence>ASLRALRLREEASDPGGLIRATRIRRERAASRDQERAATLSRYGNEASAWSPTTTEAVLIAAGRDLADPGNEDDPHAPLCGWHLPWHEPPPSVRDRVAAALPLPSSIVAARDECREWEQRKHDLDVIGDGPGTVGLPTACAARHWLVERMWRSDLAVTGTADLIARLEYWVERGGDDGSGYRILLDNLSGSAGAWLRDPEGGSHARILRLKAEHPDWSLARIGQELGISRQAVHKHLKRG</sequence>
<feature type="non-terminal residue" evidence="1">
    <location>
        <position position="1"/>
    </location>
</feature>
<dbReference type="Gene3D" id="1.10.10.10">
    <property type="entry name" value="Winged helix-like DNA-binding domain superfamily/Winged helix DNA-binding domain"/>
    <property type="match status" value="1"/>
</dbReference>
<accession>S9TE30</accession>
<proteinExistence type="predicted"/>
<comment type="caution">
    <text evidence="1">The sequence shown here is derived from an EMBL/GenBank/DDBJ whole genome shotgun (WGS) entry which is preliminary data.</text>
</comment>
<dbReference type="EMBL" id="AQPH01000088">
    <property type="protein sequence ID" value="EPY00496.1"/>
    <property type="molecule type" value="Genomic_DNA"/>
</dbReference>
<gene>
    <name evidence="1" type="ORF">K678_15851</name>
</gene>
<organism evidence="1 2">
    <name type="scientific">Magnetospirillum fulvum MGU-K5</name>
    <dbReference type="NCBI Taxonomy" id="1316936"/>
    <lineage>
        <taxon>Bacteria</taxon>
        <taxon>Pseudomonadati</taxon>
        <taxon>Pseudomonadota</taxon>
        <taxon>Alphaproteobacteria</taxon>
        <taxon>Rhodospirillales</taxon>
        <taxon>Rhodospirillaceae</taxon>
        <taxon>Magnetospirillum</taxon>
    </lineage>
</organism>
<protein>
    <submittedName>
        <fullName evidence="1">Uncharacterized protein</fullName>
    </submittedName>
</protein>